<accession>G9NZW9</accession>
<proteinExistence type="predicted"/>
<sequence length="117" mass="12224">MAATGRSALLQRCNAAVVDGAQSVSERGSFQQVLGDDITYDRLHGGNSGKRPEDAINSELRDIPGAQNRPCSLGQAPIWIGQPCDHASRNAKMALADEYSLIAATMSGGSQSHGAAQ</sequence>
<dbReference type="HOGENOM" id="CLU_2085151_0_0_1"/>
<keyword evidence="2" id="KW-1185">Reference proteome</keyword>
<evidence type="ECO:0000313" key="1">
    <source>
        <dbReference type="EMBL" id="EHK44016.1"/>
    </source>
</evidence>
<organism evidence="1 2">
    <name type="scientific">Hypocrea atroviridis (strain ATCC 20476 / IMI 206040)</name>
    <name type="common">Trichoderma atroviride</name>
    <dbReference type="NCBI Taxonomy" id="452589"/>
    <lineage>
        <taxon>Eukaryota</taxon>
        <taxon>Fungi</taxon>
        <taxon>Dikarya</taxon>
        <taxon>Ascomycota</taxon>
        <taxon>Pezizomycotina</taxon>
        <taxon>Sordariomycetes</taxon>
        <taxon>Hypocreomycetidae</taxon>
        <taxon>Hypocreales</taxon>
        <taxon>Hypocreaceae</taxon>
        <taxon>Trichoderma</taxon>
    </lineage>
</organism>
<comment type="caution">
    <text evidence="1">The sequence shown here is derived from an EMBL/GenBank/DDBJ whole genome shotgun (WGS) entry which is preliminary data.</text>
</comment>
<protein>
    <submittedName>
        <fullName evidence="1">Uncharacterized protein</fullName>
    </submittedName>
</protein>
<dbReference type="Proteomes" id="UP000005426">
    <property type="component" value="Unassembled WGS sequence"/>
</dbReference>
<reference evidence="1 2" key="1">
    <citation type="journal article" date="2011" name="Genome Biol.">
        <title>Comparative genome sequence analysis underscores mycoparasitism as the ancestral life style of Trichoderma.</title>
        <authorList>
            <person name="Kubicek C.P."/>
            <person name="Herrera-Estrella A."/>
            <person name="Seidl-Seiboth V."/>
            <person name="Martinez D.A."/>
            <person name="Druzhinina I.S."/>
            <person name="Thon M."/>
            <person name="Zeilinger S."/>
            <person name="Casas-Flores S."/>
            <person name="Horwitz B.A."/>
            <person name="Mukherjee P.K."/>
            <person name="Mukherjee M."/>
            <person name="Kredics L."/>
            <person name="Alcaraz L.D."/>
            <person name="Aerts A."/>
            <person name="Antal Z."/>
            <person name="Atanasova L."/>
            <person name="Cervantes-Badillo M.G."/>
            <person name="Challacombe J."/>
            <person name="Chertkov O."/>
            <person name="McCluskey K."/>
            <person name="Coulpier F."/>
            <person name="Deshpande N."/>
            <person name="von Doehren H."/>
            <person name="Ebbole D.J."/>
            <person name="Esquivel-Naranjo E.U."/>
            <person name="Fekete E."/>
            <person name="Flipphi M."/>
            <person name="Glaser F."/>
            <person name="Gomez-Rodriguez E.Y."/>
            <person name="Gruber S."/>
            <person name="Han C."/>
            <person name="Henrissat B."/>
            <person name="Hermosa R."/>
            <person name="Hernandez-Onate M."/>
            <person name="Karaffa L."/>
            <person name="Kosti I."/>
            <person name="Le Crom S."/>
            <person name="Lindquist E."/>
            <person name="Lucas S."/>
            <person name="Luebeck M."/>
            <person name="Luebeck P.S."/>
            <person name="Margeot A."/>
            <person name="Metz B."/>
            <person name="Misra M."/>
            <person name="Nevalainen H."/>
            <person name="Omann M."/>
            <person name="Packer N."/>
            <person name="Perrone G."/>
            <person name="Uresti-Rivera E.E."/>
            <person name="Salamov A."/>
            <person name="Schmoll M."/>
            <person name="Seiboth B."/>
            <person name="Shapiro H."/>
            <person name="Sukno S."/>
            <person name="Tamayo-Ramos J.A."/>
            <person name="Tisch D."/>
            <person name="Wiest A."/>
            <person name="Wilkinson H.H."/>
            <person name="Zhang M."/>
            <person name="Coutinho P.M."/>
            <person name="Kenerley C.M."/>
            <person name="Monte E."/>
            <person name="Baker S.E."/>
            <person name="Grigoriev I.V."/>
        </authorList>
    </citation>
    <scope>NUCLEOTIDE SEQUENCE [LARGE SCALE GENOMIC DNA]</scope>
    <source>
        <strain evidence="2">ATCC 20476 / IMI 206040</strain>
    </source>
</reference>
<name>G9NZW9_HYPAI</name>
<dbReference type="EMBL" id="ABDG02000025">
    <property type="protein sequence ID" value="EHK44016.1"/>
    <property type="molecule type" value="Genomic_DNA"/>
</dbReference>
<dbReference type="AlphaFoldDB" id="G9NZW9"/>
<gene>
    <name evidence="1" type="ORF">TRIATDRAFT_319346</name>
</gene>
<evidence type="ECO:0000313" key="2">
    <source>
        <dbReference type="Proteomes" id="UP000005426"/>
    </source>
</evidence>